<name>A0A318D7H4_9GAMM</name>
<sequence>MMKKGLLVISVAAVINGCAVSTSTTEFSKKLEMPKPTKTVATDYLSCFGDMLTEYRYAAGNGTIDPLRIAIVSVNDATNVSTVQYPNSEIPNDFTNMTLSIASKIGGPIRIVHIPKDNEIISAYQYGATPGKKDPFFNTYGASHYRQDTIQIYGALTEYDRFIRNARRSRDASVEVGGGSGETDFEFSRFDDKNTARMTMDFYTAHGFVGDIVNHSSATNTVQLFQRGHDRSYGISVDGNSLGYAVSHSIVDARHKAIRLLIEWGMIETLGKYEYIPYWKCLPNANNKEVAHFKDLIGTDSVINFAELQKQKETPEASKEETDLIDKRDKNLLLSVRSSYEYAEYVDDKVRQHVPRPLEPSQTAIKDGQTGKTFKVQFTSKKELLSGLLKLYQKNNAQYNSLGLDVVLDMLHEDFVSKGVLSKQDDKFSSDMYLALWLNAPVRRNARWTY</sequence>
<dbReference type="RefSeq" id="WP_110199385.1">
    <property type="nucleotide sequence ID" value="NZ_QICH01000001.1"/>
</dbReference>
<gene>
    <name evidence="1" type="ORF">DL796_01775</name>
</gene>
<keyword evidence="2" id="KW-1185">Reference proteome</keyword>
<evidence type="ECO:0000313" key="1">
    <source>
        <dbReference type="EMBL" id="PXF63895.1"/>
    </source>
</evidence>
<reference evidence="1 2" key="1">
    <citation type="submission" date="2018-05" db="EMBL/GenBank/DDBJ databases">
        <title>Kangiella spongicola genome sequence.</title>
        <authorList>
            <person name="Maclea K.S."/>
            <person name="Goen A.E."/>
            <person name="Kelley C."/>
            <person name="Underriner A."/>
            <person name="Silverwood T."/>
            <person name="Trachtenberg A.M."/>
        </authorList>
    </citation>
    <scope>NUCLEOTIDE SEQUENCE [LARGE SCALE GENOMIC DNA]</scope>
    <source>
        <strain evidence="1 2">ATCC BAA-2076</strain>
    </source>
</reference>
<proteinExistence type="predicted"/>
<dbReference type="AlphaFoldDB" id="A0A318D7H4"/>
<evidence type="ECO:0000313" key="2">
    <source>
        <dbReference type="Proteomes" id="UP000247689"/>
    </source>
</evidence>
<dbReference type="EMBL" id="QICH01000001">
    <property type="protein sequence ID" value="PXF63895.1"/>
    <property type="molecule type" value="Genomic_DNA"/>
</dbReference>
<dbReference type="Proteomes" id="UP000247689">
    <property type="component" value="Unassembled WGS sequence"/>
</dbReference>
<accession>A0A318D7H4</accession>
<dbReference type="OrthoDB" id="7052188at2"/>
<comment type="caution">
    <text evidence="1">The sequence shown here is derived from an EMBL/GenBank/DDBJ whole genome shotgun (WGS) entry which is preliminary data.</text>
</comment>
<organism evidence="1 2">
    <name type="scientific">Kangiella spongicola</name>
    <dbReference type="NCBI Taxonomy" id="796379"/>
    <lineage>
        <taxon>Bacteria</taxon>
        <taxon>Pseudomonadati</taxon>
        <taxon>Pseudomonadota</taxon>
        <taxon>Gammaproteobacteria</taxon>
        <taxon>Kangiellales</taxon>
        <taxon>Kangiellaceae</taxon>
        <taxon>Kangiella</taxon>
    </lineage>
</organism>
<protein>
    <submittedName>
        <fullName evidence="1">Uncharacterized protein</fullName>
    </submittedName>
</protein>